<feature type="region of interest" description="Disordered" evidence="1">
    <location>
        <begin position="253"/>
        <end position="289"/>
    </location>
</feature>
<comment type="caution">
    <text evidence="2">The sequence shown here is derived from an EMBL/GenBank/DDBJ whole genome shotgun (WGS) entry which is preliminary data.</text>
</comment>
<accession>A0A812L281</accession>
<name>A0A812L281_9DINO</name>
<sequence length="569" mass="61580">MECKAPTANQQKKLAEAASSCLKQSLDLDDDDSGCCLMTVSVPQLESTKSAVQGSNAPVALVPAAKVQGRRVAAKPKARAKLPQVAASQARKDTLKLYTSVMASHKQALRQAPDALKEAAQAYDNSIEMALSKDDSVRTIKVRQECLQMLANADQTRPCERDSGEMLAQLRTDAYFAEQDWQAQAVQTVGQINYTRSVALDLQRTSAAVDELAAVHKESLQVLQTVAAALVREITSWRANMVAMKKAREQELEAERRAKEREKRAQEKQRLADERKAKRKADAEAAKQKSADAKAAAAAAAAAAEGPGAADAPLDGADGANRANKRRRKGPKSAAEVTDGDLQLIKCISAGGFDRSLGFDVCADLELFLDRILTTGGYLMHLGSVSVLARLRKGTIKKVMDASPGCSDEEAKTYAKKFSKDLTAFASEFETRIAKHDPKSTTPLPDRQVRMAPAPAHVLGFDSLIMRELDKRKMFNLQFAELGHDERAKQKNHLKVAGIAMTAFAQGSTYAGFLPMGLASMHYHAVGEKMIAVMDLWEATDMYKQTIQAKTVGADACVGAADQPCLQAT</sequence>
<feature type="region of interest" description="Disordered" evidence="1">
    <location>
        <begin position="307"/>
        <end position="335"/>
    </location>
</feature>
<evidence type="ECO:0000256" key="1">
    <source>
        <dbReference type="SAM" id="MobiDB-lite"/>
    </source>
</evidence>
<reference evidence="2" key="1">
    <citation type="submission" date="2021-02" db="EMBL/GenBank/DDBJ databases">
        <authorList>
            <person name="Dougan E. K."/>
            <person name="Rhodes N."/>
            <person name="Thang M."/>
            <person name="Chan C."/>
        </authorList>
    </citation>
    <scope>NUCLEOTIDE SEQUENCE</scope>
</reference>
<dbReference type="OrthoDB" id="440038at2759"/>
<proteinExistence type="predicted"/>
<evidence type="ECO:0000313" key="3">
    <source>
        <dbReference type="Proteomes" id="UP000604046"/>
    </source>
</evidence>
<feature type="compositionally biased region" description="Low complexity" evidence="1">
    <location>
        <begin position="307"/>
        <end position="320"/>
    </location>
</feature>
<protein>
    <submittedName>
        <fullName evidence="2">Uncharacterized protein</fullName>
    </submittedName>
</protein>
<gene>
    <name evidence="2" type="ORF">SNAT2548_LOCUS10259</name>
</gene>
<evidence type="ECO:0000313" key="2">
    <source>
        <dbReference type="EMBL" id="CAE7236961.1"/>
    </source>
</evidence>
<dbReference type="AlphaFoldDB" id="A0A812L281"/>
<dbReference type="Proteomes" id="UP000604046">
    <property type="component" value="Unassembled WGS sequence"/>
</dbReference>
<organism evidence="2 3">
    <name type="scientific">Symbiodinium natans</name>
    <dbReference type="NCBI Taxonomy" id="878477"/>
    <lineage>
        <taxon>Eukaryota</taxon>
        <taxon>Sar</taxon>
        <taxon>Alveolata</taxon>
        <taxon>Dinophyceae</taxon>
        <taxon>Suessiales</taxon>
        <taxon>Symbiodiniaceae</taxon>
        <taxon>Symbiodinium</taxon>
    </lineage>
</organism>
<keyword evidence="3" id="KW-1185">Reference proteome</keyword>
<dbReference type="EMBL" id="CAJNDS010000838">
    <property type="protein sequence ID" value="CAE7236961.1"/>
    <property type="molecule type" value="Genomic_DNA"/>
</dbReference>